<dbReference type="InterPro" id="IPR000742">
    <property type="entry name" value="EGF"/>
</dbReference>
<feature type="disulfide bond" evidence="3">
    <location>
        <begin position="554"/>
        <end position="569"/>
    </location>
</feature>
<dbReference type="EMBL" id="CAJOBB010001083">
    <property type="protein sequence ID" value="CAF3805388.1"/>
    <property type="molecule type" value="Genomic_DNA"/>
</dbReference>
<dbReference type="PROSITE" id="PS00022">
    <property type="entry name" value="EGF_1"/>
    <property type="match status" value="4"/>
</dbReference>
<dbReference type="PROSITE" id="PS01186">
    <property type="entry name" value="EGF_2"/>
    <property type="match status" value="1"/>
</dbReference>
<name>A0A819BY49_9BILA</name>
<evidence type="ECO:0000256" key="2">
    <source>
        <dbReference type="PROSITE-ProRule" id="PRU00076"/>
    </source>
</evidence>
<evidence type="ECO:0000256" key="3">
    <source>
        <dbReference type="PROSITE-ProRule" id="PRU00124"/>
    </source>
</evidence>
<protein>
    <recommendedName>
        <fullName evidence="6">EGF-like domain-containing protein</fullName>
    </recommendedName>
</protein>
<keyword evidence="1 2" id="KW-1015">Disulfide bond</keyword>
<feature type="disulfide bond" evidence="2">
    <location>
        <begin position="936"/>
        <end position="945"/>
    </location>
</feature>
<feature type="domain" description="EGF-like" evidence="6">
    <location>
        <begin position="832"/>
        <end position="868"/>
    </location>
</feature>
<feature type="non-terminal residue" evidence="7">
    <location>
        <position position="1"/>
    </location>
</feature>
<dbReference type="SUPFAM" id="SSF57196">
    <property type="entry name" value="EGF/Laminin"/>
    <property type="match status" value="1"/>
</dbReference>
<feature type="chain" id="PRO_5032610619" description="EGF-like domain-containing protein" evidence="5">
    <location>
        <begin position="17"/>
        <end position="1322"/>
    </location>
</feature>
<dbReference type="PANTHER" id="PTHR24033:SF151">
    <property type="entry name" value="NOTCH 2"/>
    <property type="match status" value="1"/>
</dbReference>
<gene>
    <name evidence="7" type="ORF">KXQ929_LOCUS17296</name>
</gene>
<evidence type="ECO:0000256" key="5">
    <source>
        <dbReference type="SAM" id="SignalP"/>
    </source>
</evidence>
<feature type="domain" description="EGF-like" evidence="6">
    <location>
        <begin position="905"/>
        <end position="946"/>
    </location>
</feature>
<keyword evidence="4" id="KW-0472">Membrane</keyword>
<dbReference type="InterPro" id="IPR002172">
    <property type="entry name" value="LDrepeatLR_classA_rpt"/>
</dbReference>
<keyword evidence="4" id="KW-0812">Transmembrane</keyword>
<dbReference type="PANTHER" id="PTHR24033">
    <property type="entry name" value="EGF-LIKE DOMAIN-CONTAINING PROTEIN"/>
    <property type="match status" value="1"/>
</dbReference>
<dbReference type="Gene3D" id="1.20.1070.10">
    <property type="entry name" value="Rhodopsin 7-helix transmembrane proteins"/>
    <property type="match status" value="1"/>
</dbReference>
<sequence>MLRFLYIMFFLSISNGLQSFLYDTDPFGFDCLHYFSSKSSFSGIVKYCIRPNNDKNLTGIHFFNISDQYLSFNELYHLNVTSYDILLWSSSIDVAEQYQYFLDRPFASNLSNETFFNCTRPWFGSRCQYSSEINEDEFVWNSFEMTSANNMFRQTCYILLECDRGGPSICLDWREICNGRIDCLNDGIDEIGCFNLEINECNENEYRCHNGLCIPKIFLEMEFSEAQCSDGSDGIVKNNHLLGSDYQSHLSNCQKYICRPNQGQFTCGDGQCVEDFHECQNNRHLALTQSISVQGHLSYSCWIIMVCLSKIMNKIDNVTCDQFIQSSEIIEEFKNCTFPLEFPVIPVLFGHVRFLYDPKEIDNINTTLALKPDYVCYDEQLCDFLTPTFHHNNFTCRYGNQTGLDLNVDLTTWKSIIDSVKPYFIDCITQRYQNISSHYSSLYHCKNSSKYISKYRILDGIPDCFLKDDEQVFELSCLLNQTLRFQCPNEKQCRSPLTSPNICSRPTEISYEEILFYQICDRIADLPLMLINGQNHLDETDCEDWQCDNIYTRCDGFRNCLDGKDEENCTQSITLNHFFFCTSPHYYTQMCLPAGQVINEIVDCFGASSDEFHLQLCNGYSFDNLIDMRDISCRIINTEYKSFSLDTALFYPVSQTTPTNSIKSQMTDKKIEPPTKKITQQDVCNYGLHMYHRLGVSNYSSLCFCPPNYYGDQCQYQNQRISLTLALATIHQPIVYAIVVTLMEDDNDTQEIHSYHQFTYESKKYCGKTVDIYLLYTTRGKNNSKNYSIRIDAFDKSSLTYLLSWHLTIPFIFLPVNRLSAFLTIPISRPSNFNHCNLRCYKGTCMKYHNEERFFCQCYSGWSGAQCHIPIDCSMCASNSICIGSIQNRSICACPHNRFGTFCRLKLMCPVEFCKNNGRCIVIDERMIDESYVCFCPEQFSGPRCEDVNRRIEISLKNIDIPSHLLVYIYNEISFEQSIPTVTVLKKMAMFQNHVILYSQHIFVMILVKIDTRYYLAVLQKVVQSNITTSISPTQRCASVNEVLNTQLVSLPRIQRLKRYHIPCQRDFNLQCFVDEFYMCLCTEEHHSNCFLLDHQLSFVCEDNVYCENGGTCLQDRPMCFHSILCVCNDCFFGDRCQFYAKGIGLTLDDLLRYEIRPNSTLNDQSLVFKLSATFIMLIFLVGLINGFLTYLVFHNRDSRKVGSGIYLRISSIISILIVIILTIKFWFITYTYMNPLVSRNILQVGCLVLEPLLRLFLNMSNWLNTCVAIERAISVLQGINFNKKRSTCIARWVCCLLPFIILGSMSYELIYRDLFDDHEER</sequence>
<dbReference type="Gene3D" id="2.10.25.10">
    <property type="entry name" value="Laminin"/>
    <property type="match status" value="1"/>
</dbReference>
<dbReference type="Proteomes" id="UP000663868">
    <property type="component" value="Unassembled WGS sequence"/>
</dbReference>
<keyword evidence="2" id="KW-0245">EGF-like domain</keyword>
<reference evidence="7" key="1">
    <citation type="submission" date="2021-02" db="EMBL/GenBank/DDBJ databases">
        <authorList>
            <person name="Nowell W R."/>
        </authorList>
    </citation>
    <scope>NUCLEOTIDE SEQUENCE</scope>
</reference>
<accession>A0A819BY49</accession>
<dbReference type="SMART" id="SM00192">
    <property type="entry name" value="LDLa"/>
    <property type="match status" value="4"/>
</dbReference>
<evidence type="ECO:0000313" key="7">
    <source>
        <dbReference type="EMBL" id="CAF3805388.1"/>
    </source>
</evidence>
<organism evidence="7 8">
    <name type="scientific">Adineta steineri</name>
    <dbReference type="NCBI Taxonomy" id="433720"/>
    <lineage>
        <taxon>Eukaryota</taxon>
        <taxon>Metazoa</taxon>
        <taxon>Spiralia</taxon>
        <taxon>Gnathifera</taxon>
        <taxon>Rotifera</taxon>
        <taxon>Eurotatoria</taxon>
        <taxon>Bdelloidea</taxon>
        <taxon>Adinetida</taxon>
        <taxon>Adinetidae</taxon>
        <taxon>Adineta</taxon>
    </lineage>
</organism>
<feature type="disulfide bond" evidence="2">
    <location>
        <begin position="858"/>
        <end position="867"/>
    </location>
</feature>
<evidence type="ECO:0000256" key="4">
    <source>
        <dbReference type="SAM" id="Phobius"/>
    </source>
</evidence>
<keyword evidence="5" id="KW-0732">Signal</keyword>
<comment type="caution">
    <text evidence="2">Lacks conserved residue(s) required for the propagation of feature annotation.</text>
</comment>
<dbReference type="PROSITE" id="PS50068">
    <property type="entry name" value="LDLRA_2"/>
    <property type="match status" value="1"/>
</dbReference>
<feature type="transmembrane region" description="Helical" evidence="4">
    <location>
        <begin position="1290"/>
        <end position="1308"/>
    </location>
</feature>
<keyword evidence="4" id="KW-1133">Transmembrane helix</keyword>
<dbReference type="InterPro" id="IPR051830">
    <property type="entry name" value="NOTCH_homolog"/>
</dbReference>
<feature type="transmembrane region" description="Helical" evidence="4">
    <location>
        <begin position="1167"/>
        <end position="1194"/>
    </location>
</feature>
<evidence type="ECO:0000256" key="1">
    <source>
        <dbReference type="ARBA" id="ARBA00023157"/>
    </source>
</evidence>
<dbReference type="SMART" id="SM00181">
    <property type="entry name" value="EGF"/>
    <property type="match status" value="5"/>
</dbReference>
<proteinExistence type="predicted"/>
<feature type="signal peptide" evidence="5">
    <location>
        <begin position="1"/>
        <end position="16"/>
    </location>
</feature>
<feature type="disulfide bond" evidence="3">
    <location>
        <begin position="542"/>
        <end position="560"/>
    </location>
</feature>
<evidence type="ECO:0000313" key="8">
    <source>
        <dbReference type="Proteomes" id="UP000663868"/>
    </source>
</evidence>
<feature type="transmembrane region" description="Helical" evidence="4">
    <location>
        <begin position="1206"/>
        <end position="1229"/>
    </location>
</feature>
<comment type="caution">
    <text evidence="7">The sequence shown here is derived from an EMBL/GenBank/DDBJ whole genome shotgun (WGS) entry which is preliminary data.</text>
</comment>
<dbReference type="PROSITE" id="PS50026">
    <property type="entry name" value="EGF_3"/>
    <property type="match status" value="2"/>
</dbReference>
<evidence type="ECO:0000259" key="6">
    <source>
        <dbReference type="PROSITE" id="PS50026"/>
    </source>
</evidence>